<evidence type="ECO:0000313" key="1">
    <source>
        <dbReference type="EMBL" id="MBB5082683.1"/>
    </source>
</evidence>
<dbReference type="RefSeq" id="WP_184971128.1">
    <property type="nucleotide sequence ID" value="NZ_JACHIN010000014.1"/>
</dbReference>
<sequence length="123" mass="13644">MEIDRARLRAVADAYDTERHDLAEHIRRAAAELTAIGAFWGGTQEGVTFFKGDGGARGYEAHTDQIAKGLVHLDKAHEQLAERLRLMGDLVRVANWDSIADLLSKLPEPDENPKIWGSPTEPK</sequence>
<dbReference type="Proteomes" id="UP000568380">
    <property type="component" value="Unassembled WGS sequence"/>
</dbReference>
<dbReference type="Gene3D" id="1.10.287.1060">
    <property type="entry name" value="ESAT-6-like"/>
    <property type="match status" value="1"/>
</dbReference>
<evidence type="ECO:0000313" key="2">
    <source>
        <dbReference type="Proteomes" id="UP000568380"/>
    </source>
</evidence>
<dbReference type="EMBL" id="JACHIN010000014">
    <property type="protein sequence ID" value="MBB5082683.1"/>
    <property type="molecule type" value="Genomic_DNA"/>
</dbReference>
<dbReference type="AlphaFoldDB" id="A0A7W8ADD3"/>
<name>A0A7W8ADD3_9ACTN</name>
<comment type="caution">
    <text evidence="1">The sequence shown here is derived from an EMBL/GenBank/DDBJ whole genome shotgun (WGS) entry which is preliminary data.</text>
</comment>
<organism evidence="1 2">
    <name type="scientific">Nonomuraea endophytica</name>
    <dbReference type="NCBI Taxonomy" id="714136"/>
    <lineage>
        <taxon>Bacteria</taxon>
        <taxon>Bacillati</taxon>
        <taxon>Actinomycetota</taxon>
        <taxon>Actinomycetes</taxon>
        <taxon>Streptosporangiales</taxon>
        <taxon>Streptosporangiaceae</taxon>
        <taxon>Nonomuraea</taxon>
    </lineage>
</organism>
<proteinExistence type="predicted"/>
<keyword evidence="2" id="KW-1185">Reference proteome</keyword>
<protein>
    <submittedName>
        <fullName evidence="1">Uncharacterized protein YukE</fullName>
    </submittedName>
</protein>
<reference evidence="1 2" key="1">
    <citation type="submission" date="2020-08" db="EMBL/GenBank/DDBJ databases">
        <title>Genomic Encyclopedia of Type Strains, Phase IV (KMG-IV): sequencing the most valuable type-strain genomes for metagenomic binning, comparative biology and taxonomic classification.</title>
        <authorList>
            <person name="Goeker M."/>
        </authorList>
    </citation>
    <scope>NUCLEOTIDE SEQUENCE [LARGE SCALE GENOMIC DNA]</scope>
    <source>
        <strain evidence="1 2">DSM 45385</strain>
    </source>
</reference>
<gene>
    <name evidence="1" type="ORF">HNR40_008179</name>
</gene>
<accession>A0A7W8ADD3</accession>